<accession>F7ZMK2</accession>
<feature type="region of interest" description="Disordered" evidence="2">
    <location>
        <begin position="352"/>
        <end position="371"/>
    </location>
</feature>
<dbReference type="eggNOG" id="COG0451">
    <property type="taxonomic scope" value="Bacteria"/>
</dbReference>
<evidence type="ECO:0000256" key="2">
    <source>
        <dbReference type="SAM" id="MobiDB-lite"/>
    </source>
</evidence>
<dbReference type="InterPro" id="IPR036291">
    <property type="entry name" value="NAD(P)-bd_dom_sf"/>
</dbReference>
<keyword evidence="4" id="KW-0614">Plasmid</keyword>
<protein>
    <submittedName>
        <fullName evidence="4">UDP-glucoronate 5'-epimerase LspL</fullName>
        <ecNumber evidence="4">5.1.3.12</ecNumber>
    </submittedName>
</protein>
<organism evidence="4 5">
    <name type="scientific">Roseobacter litoralis (strain ATCC 49566 / DSM 6996 / JCM 21268 / NBRC 15278 / OCh 149)</name>
    <dbReference type="NCBI Taxonomy" id="391595"/>
    <lineage>
        <taxon>Bacteria</taxon>
        <taxon>Pseudomonadati</taxon>
        <taxon>Pseudomonadota</taxon>
        <taxon>Alphaproteobacteria</taxon>
        <taxon>Rhodobacterales</taxon>
        <taxon>Roseobacteraceae</taxon>
        <taxon>Roseobacter</taxon>
    </lineage>
</organism>
<proteinExistence type="predicted"/>
<dbReference type="SUPFAM" id="SSF51735">
    <property type="entry name" value="NAD(P)-binding Rossmann-fold domains"/>
    <property type="match status" value="1"/>
</dbReference>
<dbReference type="Gene3D" id="3.40.50.720">
    <property type="entry name" value="NAD(P)-binding Rossmann-like Domain"/>
    <property type="match status" value="1"/>
</dbReference>
<feature type="domain" description="NAD-dependent epimerase/dehydratase" evidence="3">
    <location>
        <begin position="23"/>
        <end position="254"/>
    </location>
</feature>
<keyword evidence="4" id="KW-0413">Isomerase</keyword>
<dbReference type="HOGENOM" id="CLU_007383_1_7_5"/>
<dbReference type="PRINTS" id="PR01713">
    <property type="entry name" value="NUCEPIMERASE"/>
</dbReference>
<name>F7ZMK2_ROSLO</name>
<keyword evidence="1" id="KW-0520">NAD</keyword>
<dbReference type="Pfam" id="PF01370">
    <property type="entry name" value="Epimerase"/>
    <property type="match status" value="1"/>
</dbReference>
<evidence type="ECO:0000259" key="3">
    <source>
        <dbReference type="Pfam" id="PF01370"/>
    </source>
</evidence>
<dbReference type="GO" id="GO:0016853">
    <property type="term" value="F:isomerase activity"/>
    <property type="evidence" value="ECO:0007669"/>
    <property type="project" value="UniProtKB-KW"/>
</dbReference>
<dbReference type="PANTHER" id="PTHR43574">
    <property type="entry name" value="EPIMERASE-RELATED"/>
    <property type="match status" value="1"/>
</dbReference>
<dbReference type="KEGG" id="rli:RLO149_p630200"/>
<reference evidence="4 5" key="1">
    <citation type="journal article" date="2011" name="BMC Genomics">
        <title>Comparative genome analysis and genome-guided physiological analysis of Roseobacter litoralis.</title>
        <authorList>
            <person name="Kalhoefer D."/>
            <person name="Thole S."/>
            <person name="Voget S."/>
            <person name="Lehmann R."/>
            <person name="Liesegang H."/>
            <person name="Wollher A."/>
            <person name="Daniel R."/>
            <person name="Simon M."/>
            <person name="Brinkhoff T."/>
        </authorList>
    </citation>
    <scope>NUCLEOTIDE SEQUENCE [LARGE SCALE GENOMIC DNA]</scope>
    <source>
        <strain evidence="5">ATCC 49566 / DSM 6996 / JCM 21268 / NBRC 15278 / OCh 149</strain>
    </source>
</reference>
<dbReference type="EMBL" id="CP002626">
    <property type="protein sequence ID" value="AEI96539.1"/>
    <property type="molecule type" value="Genomic_DNA"/>
</dbReference>
<evidence type="ECO:0000256" key="1">
    <source>
        <dbReference type="ARBA" id="ARBA00023027"/>
    </source>
</evidence>
<sequence>MWRTFRLSINPVLRHHSGIMKTALITGTAGFIGYFTARALLAEGWRVIGLDAMTNYYDVILKQRRHEMLAQSPHFTPVIGRLETPGLLQQLFAAHEPQLVIHLAAQAGVRHSIDNPASYVQSNLVGTAELLEAVRAHPPAHTLLASTSSVYGANTEMPYLETHKVDTQMSFYAATKKATEAMTHSYAHLYGLPITMFRFFTVYGPWGRPDMAHFKFTKAILNGDPIEVYNHGNQQRDFTYIDDLVAGIVALADAIPDPKAPVPGDSLSPVAPFRVVNIGNGTPVKLMDYIAAIEAACGRKAEKVFRDAQPGDVPATWADTSLLEALTGPPPHHKCPHRAATFRRLVPQLLRGVRDHTPKTQKPRHERGGLESSSAGFSIWLRLAAATANFHRRQLVDTDLFTGHPIAFAISQSRLNGSSFSAGDIDAPP</sequence>
<evidence type="ECO:0000313" key="4">
    <source>
        <dbReference type="EMBL" id="AEI96539.1"/>
    </source>
</evidence>
<dbReference type="AlphaFoldDB" id="F7ZMK2"/>
<gene>
    <name evidence="4" type="primary">lspL</name>
    <name evidence="4" type="ordered locus">RLO149_p630200</name>
</gene>
<dbReference type="EC" id="5.1.3.12" evidence="4"/>
<dbReference type="InterPro" id="IPR001509">
    <property type="entry name" value="Epimerase_deHydtase"/>
</dbReference>
<dbReference type="Proteomes" id="UP000001353">
    <property type="component" value="Plasmid pRLO149_63"/>
</dbReference>
<keyword evidence="5" id="KW-1185">Reference proteome</keyword>
<evidence type="ECO:0000313" key="5">
    <source>
        <dbReference type="Proteomes" id="UP000001353"/>
    </source>
</evidence>
<geneLocation type="plasmid" evidence="4 5">
    <name>pRLO149_63</name>
</geneLocation>